<evidence type="ECO:0000313" key="2">
    <source>
        <dbReference type="EMBL" id="PVD24999.1"/>
    </source>
</evidence>
<feature type="compositionally biased region" description="Basic and acidic residues" evidence="1">
    <location>
        <begin position="8"/>
        <end position="32"/>
    </location>
</feature>
<protein>
    <submittedName>
        <fullName evidence="2">Uncharacterized protein</fullName>
    </submittedName>
</protein>
<keyword evidence="3" id="KW-1185">Reference proteome</keyword>
<dbReference type="AlphaFoldDB" id="A0A2T7NUZ5"/>
<dbReference type="EMBL" id="PZQS01000009">
    <property type="protein sequence ID" value="PVD24999.1"/>
    <property type="molecule type" value="Genomic_DNA"/>
</dbReference>
<sequence>MAVVKGRQGREERDWGGDFEEKRKGRQTDGEQSRMWEGIVTWSPSLHVDLQMATCLAHEDCLVAKGEELDKCTKAAVNLTIAEDTLDGLVDTCRRVHQVAVCLDSVIEECQATSDPIEINILRNTTLQWRRTFDSLCNSILDLQTEHLFAPSQGSSSQPLVILIVAAAVVTNVFSPASWSSALFSSQGLPIGC</sequence>
<accession>A0A2T7NUZ5</accession>
<proteinExistence type="predicted"/>
<gene>
    <name evidence="2" type="ORF">C0Q70_15496</name>
</gene>
<dbReference type="Proteomes" id="UP000245119">
    <property type="component" value="Linkage Group LG9"/>
</dbReference>
<comment type="caution">
    <text evidence="2">The sequence shown here is derived from an EMBL/GenBank/DDBJ whole genome shotgun (WGS) entry which is preliminary data.</text>
</comment>
<reference evidence="2 3" key="1">
    <citation type="submission" date="2018-04" db="EMBL/GenBank/DDBJ databases">
        <title>The genome of golden apple snail Pomacea canaliculata provides insight into stress tolerance and invasive adaptation.</title>
        <authorList>
            <person name="Liu C."/>
            <person name="Liu B."/>
            <person name="Ren Y."/>
            <person name="Zhang Y."/>
            <person name="Wang H."/>
            <person name="Li S."/>
            <person name="Jiang F."/>
            <person name="Yin L."/>
            <person name="Zhang G."/>
            <person name="Qian W."/>
            <person name="Fan W."/>
        </authorList>
    </citation>
    <scope>NUCLEOTIDE SEQUENCE [LARGE SCALE GENOMIC DNA]</scope>
    <source>
        <strain evidence="2">SZHN2017</strain>
        <tissue evidence="2">Muscle</tissue>
    </source>
</reference>
<name>A0A2T7NUZ5_POMCA</name>
<evidence type="ECO:0000313" key="3">
    <source>
        <dbReference type="Proteomes" id="UP000245119"/>
    </source>
</evidence>
<evidence type="ECO:0000256" key="1">
    <source>
        <dbReference type="SAM" id="MobiDB-lite"/>
    </source>
</evidence>
<organism evidence="2 3">
    <name type="scientific">Pomacea canaliculata</name>
    <name type="common">Golden apple snail</name>
    <dbReference type="NCBI Taxonomy" id="400727"/>
    <lineage>
        <taxon>Eukaryota</taxon>
        <taxon>Metazoa</taxon>
        <taxon>Spiralia</taxon>
        <taxon>Lophotrochozoa</taxon>
        <taxon>Mollusca</taxon>
        <taxon>Gastropoda</taxon>
        <taxon>Caenogastropoda</taxon>
        <taxon>Architaenioglossa</taxon>
        <taxon>Ampullarioidea</taxon>
        <taxon>Ampullariidae</taxon>
        <taxon>Pomacea</taxon>
    </lineage>
</organism>
<feature type="region of interest" description="Disordered" evidence="1">
    <location>
        <begin position="1"/>
        <end position="32"/>
    </location>
</feature>